<dbReference type="PANTHER" id="PTHR32305:SF15">
    <property type="entry name" value="PROTEIN RHSA-RELATED"/>
    <property type="match status" value="1"/>
</dbReference>
<accession>A0AAJ2RAH7</accession>
<feature type="domain" description="Teneurin-like YD-shell" evidence="3">
    <location>
        <begin position="70"/>
        <end position="254"/>
    </location>
</feature>
<dbReference type="InterPro" id="IPR056823">
    <property type="entry name" value="TEN-like_YD-shell"/>
</dbReference>
<name>A0AAJ2RAH7_DELAC</name>
<evidence type="ECO:0000313" key="4">
    <source>
        <dbReference type="EMBL" id="MDX4958233.1"/>
    </source>
</evidence>
<dbReference type="InterPro" id="IPR050708">
    <property type="entry name" value="T6SS_VgrG/RHS"/>
</dbReference>
<dbReference type="Proteomes" id="UP001287445">
    <property type="component" value="Unassembled WGS sequence"/>
</dbReference>
<evidence type="ECO:0000256" key="1">
    <source>
        <dbReference type="ARBA" id="ARBA00022737"/>
    </source>
</evidence>
<dbReference type="Pfam" id="PF05593">
    <property type="entry name" value="RHS_repeat"/>
    <property type="match status" value="3"/>
</dbReference>
<dbReference type="Gene3D" id="2.180.10.10">
    <property type="entry name" value="RHS repeat-associated core"/>
    <property type="match status" value="4"/>
</dbReference>
<dbReference type="InterPro" id="IPR031325">
    <property type="entry name" value="RHS_repeat"/>
</dbReference>
<feature type="domain" description="DUF5648" evidence="2">
    <location>
        <begin position="982"/>
        <end position="1071"/>
    </location>
</feature>
<dbReference type="EMBL" id="JAWWMZ010000030">
    <property type="protein sequence ID" value="MDX4958233.1"/>
    <property type="molecule type" value="Genomic_DNA"/>
</dbReference>
<reference evidence="4" key="1">
    <citation type="submission" date="2023-11" db="EMBL/GenBank/DDBJ databases">
        <title>Identification and selenium tolerance of Delftia acidovorans R3-25.</title>
        <authorList>
            <person name="Zhang S."/>
            <person name="Liu Y."/>
            <person name="Guo Y."/>
        </authorList>
    </citation>
    <scope>NUCLEOTIDE SEQUENCE</scope>
    <source>
        <strain evidence="4">R3-25</strain>
    </source>
</reference>
<dbReference type="InterPro" id="IPR006530">
    <property type="entry name" value="YD"/>
</dbReference>
<evidence type="ECO:0000259" key="3">
    <source>
        <dbReference type="Pfam" id="PF25023"/>
    </source>
</evidence>
<protein>
    <recommendedName>
        <fullName evidence="6">LysM domain-containing protein</fullName>
    </recommendedName>
</protein>
<proteinExistence type="predicted"/>
<dbReference type="Pfam" id="PF18885">
    <property type="entry name" value="DUF5648"/>
    <property type="match status" value="1"/>
</dbReference>
<evidence type="ECO:0000259" key="2">
    <source>
        <dbReference type="Pfam" id="PF18885"/>
    </source>
</evidence>
<dbReference type="NCBIfam" id="TIGR01643">
    <property type="entry name" value="YD_repeat_2x"/>
    <property type="match status" value="5"/>
</dbReference>
<dbReference type="Pfam" id="PF25023">
    <property type="entry name" value="TEN_YD-shell"/>
    <property type="match status" value="1"/>
</dbReference>
<keyword evidence="1" id="KW-0677">Repeat</keyword>
<evidence type="ECO:0008006" key="6">
    <source>
        <dbReference type="Google" id="ProtNLM"/>
    </source>
</evidence>
<feature type="non-terminal residue" evidence="4">
    <location>
        <position position="2355"/>
    </location>
</feature>
<organism evidence="4 5">
    <name type="scientific">Delftia acidovorans</name>
    <name type="common">Pseudomonas acidovorans</name>
    <name type="synonym">Comamonas acidovorans</name>
    <dbReference type="NCBI Taxonomy" id="80866"/>
    <lineage>
        <taxon>Bacteria</taxon>
        <taxon>Pseudomonadati</taxon>
        <taxon>Pseudomonadota</taxon>
        <taxon>Betaproteobacteria</taxon>
        <taxon>Burkholderiales</taxon>
        <taxon>Comamonadaceae</taxon>
        <taxon>Delftia</taxon>
    </lineage>
</organism>
<feature type="non-terminal residue" evidence="4">
    <location>
        <position position="1"/>
    </location>
</feature>
<comment type="caution">
    <text evidence="4">The sequence shown here is derived from an EMBL/GenBank/DDBJ whole genome shotgun (WGS) entry which is preliminary data.</text>
</comment>
<evidence type="ECO:0000313" key="5">
    <source>
        <dbReference type="Proteomes" id="UP001287445"/>
    </source>
</evidence>
<sequence>QVLEVNAAGAVRQIRYDKVFVVTAASSGASGTSGAAQQKLHSQTVTAYANTVDLSALGVADITLERVMAMLQSNASQDRETTQILDGANRTVRTIDANGYATAREYDGTGQLTHLTEYADKSGSASAQDRHTRYSYDGAGRLASTTDALGNRETYAYNALGQKTAFTNKAGATWNYDYDRAGRLVRETSPAVDLAAVKELGGTLVPDAGNTGSQRIVTQLAYDSFGNLTSRTEALGRPEQRSTRYEYDKVGRQIKTIFPGVGVYQAESPAALLGNNRLGEAARAETAGVELSSETRYDALGNAVASRAMGIPGTKEAWSYKSYDRAGRVSFDVDAAGFVTGYTRNAWGETESLVRHAQAIALPSPAGTALADAAVRQSVQANHPANREILTSYDRMGRTLNVQEPLVFNYNSQTGETVSGRKSTTYLYSAFGDQVAVFAGQGSARWSTTVHVYDKMGRRVASTDALGYLTTMAYDASGSLVRQVEYAKAGQTAGTTPDTAAGDRVTDYSYDLLGRKTAETRRAVAHTGVNAAAQQQGDVLYDKTSDLTTAYSYDALGNLTRTTDALGGVTYNFYDVLGRVRATITPAMNLGVAATGAGANPLNPLTEFQRDAHGNVLITTQFANGASVAADGSSYTRAASAADRVTTAKFDAQGHTTQITDAQGYSRYYAYDAQGRLAKEWQTVTSHDQWGNASQASLWRAYAYDVLGRQTHSYAPSESIALGTLSVSDTELSYNAFGEVTQKRVLDNGQALQGVETYDYDNAGRVWRTNAGDGVYKVLAYDMQGRQTAQLISEGLDLKTAYQDAQSALNAQAANKAQFRRTDMRYDALGRLVQTLAPERATEQPMGITTRQNMLYGVISQSEVIGDRNTGLLNQVDLVWRSLEDLGSGDVRITLTYNSAPYLTPAEGDSTGDVLVDSATLSRSVIVPAEAALEGYSFQWRGALNMAAARGISSLNRITVEKQDVFGKWQTLYNVAGQSQPASLNWTEGSSPGQIWNEAGDGRIPIYRYYNRYTDTHHFTTSLTERERLLNQAKGWLDEGTAGYVSRDPQPGLIPLYRWTKAGDPDVSLYTNGGAPSAGGSWQNQGIEGYVAPSSPNVQGMTKLYRLDNKASGRGDGLYTTSITDRNALLGIGTSEAVLGGTEPKARSVPMFAKVMGLSIEVSYPQDLVSKTTLEYRRYGSNDGWTTAPVGIQTSFGSAHRFDVSQFPAGNYEYRVRNTNAQMTRDVGSGTFTIGAESTNGNLPPLPGGVGQGNAIIDGSAYRVLQWPKPAAGWTVEFHYWPQGNSSAVTTRTAGNGLFAYGDGRTAGMGIGMQGVAVNWGPGSIEYEVIATNTATGEKVHATGQVGTPSNLTVQNTPVRMATQNNNVTNLGVVGYIWSSPGAGRTPLHRFYFPYEGNDHHITTADPKVIAEFQALMPSGAVTSDGIVGYVGSSPIVNGSRLYQYIYGGKAAFRITARPQDVGSYTSLTSKPAAGFQWSPNTWYQNAYQFDGYISNVPADGMVPLYAVYDGNSFGNLDIGDYLTSSLEHEVTSYYLLNTDSAATVQVPGVGTGQANIDGQTYNMLQWSTPDSNARVQVRSSPPLPGGAPAIWRQGDGRAQFQNGAALQGIVLDALTPNTRYTITIEVQYPATWARGAYIARSDVTITVPSSGASSAISLRETTPPYTETVQTRVWAGMPFNLSNRAVTNREYDRWGNLTGVDDPRVQAGQTLFKTSFTYNASNQLTSQTQLASYEGPTEYTTTRIYYDALGRQVGVRDGKGNINAQVRDLAGNVVQERKADGGRIDLSYNAFGDKTSAAERMTTTRTVVTDYSYDKLSRLTSTALASTSTLSRFELGSVNGAVANGVNGSVHAANGVSGADPQNAIALRTLETIQYDEAGRKVRVINGNNEATRYRYDLAGNVTMSGQEQVKVTASPAVPGPTVTLGGLSNVNYYRYDTLGRKIGFTGAGDGASAMTQDWSYDIFGRLTARSDSQLDNASRVYYQYDYNKAGQLTHEGNTKGKSLDYRYDGAGQLIEIKDNYLGQLSSYTYDLAGNRLTEKLTQKTKLASGLIENVVYQDNHLFYDAQNRLRASFDGRTDVRISYDLAGNRSQVKTSVINNLYKVNFAGQWWQSPGWYEQVDNASVTTYAYDAMNRQTVSFEWQIQKVGLEQITSTTLKHNYAYDLAGNRTSDIASEQTSGKAAQETVNNYVYDDLHRLDSFSISQSGKATQSGQVLYDGAGRQVYAKTLSSTGEAEHRYNQYDTQGRVQDTRVVMRRADNQQKIQHTDVAYHGAPGITDPSLGYDAAGNLRGQVQTTNGNTGDATRTTYKYQFNGSYQQTESTTIQGGRTATTKTLRDANGFISSIEQQGSVYD</sequence>
<gene>
    <name evidence="4" type="ORF">SGN30_32840</name>
</gene>
<dbReference type="PANTHER" id="PTHR32305">
    <property type="match status" value="1"/>
</dbReference>
<dbReference type="InterPro" id="IPR043708">
    <property type="entry name" value="DUF5648"/>
</dbReference>
<dbReference type="RefSeq" id="WP_319077228.1">
    <property type="nucleotide sequence ID" value="NZ_JAWWMZ010000030.1"/>
</dbReference>